<dbReference type="AlphaFoldDB" id="E0RU24"/>
<sequence length="226" mass="24715">MKKVLGLVMLGGMLALGGCRVEVDLVLGGQGARGAGKVVVDPILLAYWKDLQVEEAPLFDLARLQSTAARYPGFRFVSLDPEGEGVLSFSFEVEEVRRFLASLGRDEVASAGTNRGLTIKADRDLFVWIFSLVLGDEETAERLLPPPALSPEDMRAYFHWVFEEYATPHEVNLMLDGAALVLRVSADAPVAAVKGGVREGQDAAVFTIPFFPLLAGEERDYEISWE</sequence>
<dbReference type="RefSeq" id="WP_013312921.1">
    <property type="nucleotide sequence ID" value="NC_014484.1"/>
</dbReference>
<organism evidence="1 2">
    <name type="scientific">Winmispira thermophila (strain ATCC 49972 / DSM 6192 / RI 19.B1)</name>
    <name type="common">Spirochaeta thermophila</name>
    <dbReference type="NCBI Taxonomy" id="665571"/>
    <lineage>
        <taxon>Bacteria</taxon>
        <taxon>Pseudomonadati</taxon>
        <taxon>Spirochaetota</taxon>
        <taxon>Spirochaetia</taxon>
        <taxon>Winmispirales</taxon>
        <taxon>Winmispiraceae</taxon>
        <taxon>Winmispira</taxon>
    </lineage>
</organism>
<reference key="1">
    <citation type="submission" date="2009-08" db="EMBL/GenBank/DDBJ databases">
        <title>The genome sequence of Spirochaeta thermophila DSM6192.</title>
        <authorList>
            <person name="Angelov A."/>
            <person name="Mientus M."/>
            <person name="Wittenberg S."/>
            <person name="Lehmann R."/>
            <person name="Liesegang H."/>
            <person name="Daniel R."/>
            <person name="Liebl W."/>
        </authorList>
    </citation>
    <scope>NUCLEOTIDE SEQUENCE</scope>
    <source>
        <strain>DSM 6192</strain>
    </source>
</reference>
<proteinExistence type="predicted"/>
<evidence type="ECO:0008006" key="3">
    <source>
        <dbReference type="Google" id="ProtNLM"/>
    </source>
</evidence>
<dbReference type="KEGG" id="sta:STHERM_c01040"/>
<gene>
    <name evidence="1" type="ordered locus">STHERM_c01040</name>
</gene>
<dbReference type="Proteomes" id="UP000001296">
    <property type="component" value="Chromosome"/>
</dbReference>
<dbReference type="PaxDb" id="665571-STHERM_c01040"/>
<dbReference type="HOGENOM" id="CLU_1224120_0_0_12"/>
<reference evidence="1 2" key="2">
    <citation type="journal article" date="2010" name="J. Bacteriol.">
        <title>Genome sequence of the polysaccharide-degrading, thermophilic anaerobe Spirochaeta thermophila DSM 6192.</title>
        <authorList>
            <person name="Angelov A."/>
            <person name="Liebl S."/>
            <person name="Ballschmiter M."/>
            <person name="Bomeke M."/>
            <person name="Lehmann R."/>
            <person name="Liesegang H."/>
            <person name="Daniel R."/>
            <person name="Liebl W."/>
        </authorList>
    </citation>
    <scope>NUCLEOTIDE SEQUENCE [LARGE SCALE GENOMIC DNA]</scope>
    <source>
        <strain evidence="2">ATCC 49972 / DSM 6192 / RI 19.B1</strain>
    </source>
</reference>
<protein>
    <recommendedName>
        <fullName evidence="3">Lipoprotein</fullName>
    </recommendedName>
</protein>
<name>E0RU24_WINT6</name>
<evidence type="ECO:0000313" key="2">
    <source>
        <dbReference type="Proteomes" id="UP000001296"/>
    </source>
</evidence>
<evidence type="ECO:0000313" key="1">
    <source>
        <dbReference type="EMBL" id="ADN01080.1"/>
    </source>
</evidence>
<dbReference type="PROSITE" id="PS51257">
    <property type="entry name" value="PROKAR_LIPOPROTEIN"/>
    <property type="match status" value="1"/>
</dbReference>
<accession>E0RU24</accession>
<dbReference type="EMBL" id="CP001698">
    <property type="protein sequence ID" value="ADN01080.1"/>
    <property type="molecule type" value="Genomic_DNA"/>
</dbReference>